<dbReference type="PANTHER" id="PTHR43135:SF3">
    <property type="entry name" value="ALPHA-D-RIBOSE 1-METHYLPHOSPHONATE 5-TRIPHOSPHATE DIPHOSPHATASE"/>
    <property type="match status" value="1"/>
</dbReference>
<dbReference type="InterPro" id="IPR051781">
    <property type="entry name" value="Metallo-dep_Hydrolase"/>
</dbReference>
<feature type="signal peptide" evidence="1">
    <location>
        <begin position="1"/>
        <end position="19"/>
    </location>
</feature>
<dbReference type="RefSeq" id="WP_380856243.1">
    <property type="nucleotide sequence ID" value="NZ_JBHRXV010000001.1"/>
</dbReference>
<dbReference type="Gene3D" id="3.20.20.140">
    <property type="entry name" value="Metal-dependent hydrolases"/>
    <property type="match status" value="1"/>
</dbReference>
<feature type="chain" id="PRO_5046909840" evidence="1">
    <location>
        <begin position="20"/>
        <end position="424"/>
    </location>
</feature>
<sequence>MKRFALAAALMASATAAQAETVVLTAARMADVLAGKSVANPVVVVTDGRIAAVGTADRPPAIPADAKRIDLGPLTLVPGLIDMHVHLGGTPLIGGYRRLEYTDQFNTVLGVPNVKATLDAGFTTVRSLGEEHHADVAFRQAIDGGFIPGPRIVAATYAIGATGGHCDENTNVPSMVRTSPGVADGPEAVRHKVRELKKLGAQVIKVCATGGVFSRNTDPGAQQMTYEELKMAADEAHMLGLKIAAHAHGTDGIKAAIKAGIDTIEHVSFIDAEGIKLAKEKGTWLGFDVYNTEYTLSEGAKNGVLEENIEKERRVGTLQRENFRKAVEGGARHIFSTDAGIYPHGMNARQFAVMVRFGMTPLQALQSATTNAAQALGRDKDVGAIAPGRFGDIIAVAGDPLADPTSLERVAFVMKGGKVEKDVR</sequence>
<accession>A0ABV7X5I1</accession>
<comment type="caution">
    <text evidence="3">The sequence shown here is derived from an EMBL/GenBank/DDBJ whole genome shotgun (WGS) entry which is preliminary data.</text>
</comment>
<evidence type="ECO:0000256" key="1">
    <source>
        <dbReference type="SAM" id="SignalP"/>
    </source>
</evidence>
<name>A0ABV7X5I1_9SPHN</name>
<keyword evidence="1" id="KW-0732">Signal</keyword>
<dbReference type="InterPro" id="IPR032466">
    <property type="entry name" value="Metal_Hydrolase"/>
</dbReference>
<dbReference type="EMBL" id="JBHRXV010000001">
    <property type="protein sequence ID" value="MFC3711405.1"/>
    <property type="molecule type" value="Genomic_DNA"/>
</dbReference>
<dbReference type="CDD" id="cd01299">
    <property type="entry name" value="Met_dep_hydrolase_A"/>
    <property type="match status" value="1"/>
</dbReference>
<organism evidence="3 4">
    <name type="scientific">Sphingoaurantiacus capsulatus</name>
    <dbReference type="NCBI Taxonomy" id="1771310"/>
    <lineage>
        <taxon>Bacteria</taxon>
        <taxon>Pseudomonadati</taxon>
        <taxon>Pseudomonadota</taxon>
        <taxon>Alphaproteobacteria</taxon>
        <taxon>Sphingomonadales</taxon>
        <taxon>Sphingosinicellaceae</taxon>
        <taxon>Sphingoaurantiacus</taxon>
    </lineage>
</organism>
<dbReference type="InterPro" id="IPR011059">
    <property type="entry name" value="Metal-dep_hydrolase_composite"/>
</dbReference>
<dbReference type="InterPro" id="IPR006680">
    <property type="entry name" value="Amidohydro-rel"/>
</dbReference>
<proteinExistence type="predicted"/>
<dbReference type="InterPro" id="IPR057744">
    <property type="entry name" value="OTAase-like"/>
</dbReference>
<dbReference type="SUPFAM" id="SSF51556">
    <property type="entry name" value="Metallo-dependent hydrolases"/>
    <property type="match status" value="1"/>
</dbReference>
<dbReference type="Pfam" id="PF01979">
    <property type="entry name" value="Amidohydro_1"/>
    <property type="match status" value="1"/>
</dbReference>
<evidence type="ECO:0000259" key="2">
    <source>
        <dbReference type="Pfam" id="PF01979"/>
    </source>
</evidence>
<protein>
    <submittedName>
        <fullName evidence="3">Amidohydrolase family protein</fullName>
    </submittedName>
</protein>
<feature type="domain" description="Amidohydrolase-related" evidence="2">
    <location>
        <begin position="75"/>
        <end position="419"/>
    </location>
</feature>
<dbReference type="PANTHER" id="PTHR43135">
    <property type="entry name" value="ALPHA-D-RIBOSE 1-METHYLPHOSPHONATE 5-TRIPHOSPHATE DIPHOSPHATASE"/>
    <property type="match status" value="1"/>
</dbReference>
<keyword evidence="4" id="KW-1185">Reference proteome</keyword>
<dbReference type="Gene3D" id="2.30.40.10">
    <property type="entry name" value="Urease, subunit C, domain 1"/>
    <property type="match status" value="1"/>
</dbReference>
<evidence type="ECO:0000313" key="3">
    <source>
        <dbReference type="EMBL" id="MFC3711405.1"/>
    </source>
</evidence>
<reference evidence="4" key="1">
    <citation type="journal article" date="2019" name="Int. J. Syst. Evol. Microbiol.">
        <title>The Global Catalogue of Microorganisms (GCM) 10K type strain sequencing project: providing services to taxonomists for standard genome sequencing and annotation.</title>
        <authorList>
            <consortium name="The Broad Institute Genomics Platform"/>
            <consortium name="The Broad Institute Genome Sequencing Center for Infectious Disease"/>
            <person name="Wu L."/>
            <person name="Ma J."/>
        </authorList>
    </citation>
    <scope>NUCLEOTIDE SEQUENCE [LARGE SCALE GENOMIC DNA]</scope>
    <source>
        <strain evidence="4">KCTC 42644</strain>
    </source>
</reference>
<dbReference type="Proteomes" id="UP001595615">
    <property type="component" value="Unassembled WGS sequence"/>
</dbReference>
<gene>
    <name evidence="3" type="ORF">ACFOMD_02410</name>
</gene>
<dbReference type="SUPFAM" id="SSF51338">
    <property type="entry name" value="Composite domain of metallo-dependent hydrolases"/>
    <property type="match status" value="1"/>
</dbReference>
<evidence type="ECO:0000313" key="4">
    <source>
        <dbReference type="Proteomes" id="UP001595615"/>
    </source>
</evidence>